<evidence type="ECO:0000256" key="1">
    <source>
        <dbReference type="SAM" id="Phobius"/>
    </source>
</evidence>
<feature type="transmembrane region" description="Helical" evidence="1">
    <location>
        <begin position="37"/>
        <end position="56"/>
    </location>
</feature>
<name>A0A1I7WDI2_HETBA</name>
<dbReference type="AlphaFoldDB" id="A0A1I7WDI2"/>
<keyword evidence="1" id="KW-0812">Transmembrane</keyword>
<sequence>MVTFLARPFVTLTAKFVCVYTYTYICLVRFVNENQNYNTIYTSYIIIYLTYWQIIYKCRIHINVALKRAVGLECRVRNAYSLSPAVFLGN</sequence>
<dbReference type="Proteomes" id="UP000095283">
    <property type="component" value="Unplaced"/>
</dbReference>
<evidence type="ECO:0000313" key="3">
    <source>
        <dbReference type="WBParaSite" id="Hba_02846"/>
    </source>
</evidence>
<keyword evidence="1" id="KW-0472">Membrane</keyword>
<organism evidence="2 3">
    <name type="scientific">Heterorhabditis bacteriophora</name>
    <name type="common">Entomopathogenic nematode worm</name>
    <dbReference type="NCBI Taxonomy" id="37862"/>
    <lineage>
        <taxon>Eukaryota</taxon>
        <taxon>Metazoa</taxon>
        <taxon>Ecdysozoa</taxon>
        <taxon>Nematoda</taxon>
        <taxon>Chromadorea</taxon>
        <taxon>Rhabditida</taxon>
        <taxon>Rhabditina</taxon>
        <taxon>Rhabditomorpha</taxon>
        <taxon>Strongyloidea</taxon>
        <taxon>Heterorhabditidae</taxon>
        <taxon>Heterorhabditis</taxon>
    </lineage>
</organism>
<dbReference type="WBParaSite" id="Hba_02846">
    <property type="protein sequence ID" value="Hba_02846"/>
    <property type="gene ID" value="Hba_02846"/>
</dbReference>
<keyword evidence="2" id="KW-1185">Reference proteome</keyword>
<protein>
    <submittedName>
        <fullName evidence="3">Secreted protein</fullName>
    </submittedName>
</protein>
<proteinExistence type="predicted"/>
<keyword evidence="1" id="KW-1133">Transmembrane helix</keyword>
<evidence type="ECO:0000313" key="2">
    <source>
        <dbReference type="Proteomes" id="UP000095283"/>
    </source>
</evidence>
<feature type="transmembrane region" description="Helical" evidence="1">
    <location>
        <begin position="12"/>
        <end position="31"/>
    </location>
</feature>
<accession>A0A1I7WDI2</accession>
<reference evidence="3" key="1">
    <citation type="submission" date="2016-11" db="UniProtKB">
        <authorList>
            <consortium name="WormBaseParasite"/>
        </authorList>
    </citation>
    <scope>IDENTIFICATION</scope>
</reference>